<evidence type="ECO:0000313" key="2">
    <source>
        <dbReference type="Proteomes" id="UP000500741"/>
    </source>
</evidence>
<keyword evidence="2" id="KW-1185">Reference proteome</keyword>
<dbReference type="Proteomes" id="UP000500741">
    <property type="component" value="Chromosome"/>
</dbReference>
<accession>A0A6G8AZX9</accession>
<dbReference type="KEGG" id="wco:G7084_03850"/>
<organism evidence="1 2">
    <name type="scientific">Weissella coleopterorum</name>
    <dbReference type="NCBI Taxonomy" id="2714949"/>
    <lineage>
        <taxon>Bacteria</taxon>
        <taxon>Bacillati</taxon>
        <taxon>Bacillota</taxon>
        <taxon>Bacilli</taxon>
        <taxon>Lactobacillales</taxon>
        <taxon>Lactobacillaceae</taxon>
        <taxon>Weissella</taxon>
    </lineage>
</organism>
<reference evidence="1 2" key="1">
    <citation type="submission" date="2020-03" db="EMBL/GenBank/DDBJ databases">
        <title>Weissella sp. nov., isolated from Cybister lewisianus.</title>
        <authorList>
            <person name="Hyun D.-W."/>
            <person name="Bae J.-W."/>
        </authorList>
    </citation>
    <scope>NUCLEOTIDE SEQUENCE [LARGE SCALE GENOMIC DNA]</scope>
    <source>
        <strain evidence="1 2">HDW19</strain>
    </source>
</reference>
<gene>
    <name evidence="1" type="ORF">G7084_03850</name>
</gene>
<sequence>MYYQSLSGIEKFLNNTSKSKYNQNKELIIPLIEKLDDWLISKPNFLRHRLSSNEFGFDNGISSELSMILFMAGLESEIFDYYFEVRDYDNFEYLGNITLEDYNKILSNGKIIKKFHFEEEVEINYEMVYIFFKLKIKPETSFLDNGPKPRGPKNNKLTSMNTDIFMMIMDQQEGQ</sequence>
<dbReference type="EMBL" id="CP049888">
    <property type="protein sequence ID" value="QIL50522.1"/>
    <property type="molecule type" value="Genomic_DNA"/>
</dbReference>
<dbReference type="AlphaFoldDB" id="A0A6G8AZX9"/>
<dbReference type="RefSeq" id="WP_166010209.1">
    <property type="nucleotide sequence ID" value="NZ_CP049888.1"/>
</dbReference>
<name>A0A6G8AZX9_9LACO</name>
<proteinExistence type="predicted"/>
<protein>
    <submittedName>
        <fullName evidence="1">Uncharacterized protein</fullName>
    </submittedName>
</protein>
<evidence type="ECO:0000313" key="1">
    <source>
        <dbReference type="EMBL" id="QIL50522.1"/>
    </source>
</evidence>